<dbReference type="SUPFAM" id="SSF47413">
    <property type="entry name" value="lambda repressor-like DNA-binding domains"/>
    <property type="match status" value="1"/>
</dbReference>
<dbReference type="KEGG" id="pta:HPL003_21515"/>
<dbReference type="AlphaFoldDB" id="G7VPN5"/>
<dbReference type="Pfam" id="PF01381">
    <property type="entry name" value="HTH_3"/>
    <property type="match status" value="1"/>
</dbReference>
<proteinExistence type="predicted"/>
<reference evidence="2 3" key="3">
    <citation type="journal article" date="2012" name="J. Bacteriol.">
        <title>Genome Sequence of Paenibacillus terrae HPL-003, a Xylanase-Producing Bacterium Isolated from Soil Found in Forest Residue.</title>
        <authorList>
            <person name="Shin S.H."/>
            <person name="Kim S."/>
            <person name="Kim J.Y."/>
            <person name="Song H.Y."/>
            <person name="Cho S.J."/>
            <person name="Kim D.R."/>
            <person name="Lee K.I."/>
            <person name="Lim H.K."/>
            <person name="Park N.J."/>
            <person name="Hwang I.T."/>
            <person name="Yang K.S."/>
        </authorList>
    </citation>
    <scope>NUCLEOTIDE SEQUENCE [LARGE SCALE GENOMIC DNA]</scope>
    <source>
        <strain evidence="2 3">HPL-003</strain>
    </source>
</reference>
<dbReference type="OrthoDB" id="9805654at2"/>
<evidence type="ECO:0000313" key="3">
    <source>
        <dbReference type="Proteomes" id="UP000005876"/>
    </source>
</evidence>
<organism evidence="2 3">
    <name type="scientific">Paenibacillus terrae (strain HPL-003)</name>
    <dbReference type="NCBI Taxonomy" id="985665"/>
    <lineage>
        <taxon>Bacteria</taxon>
        <taxon>Bacillati</taxon>
        <taxon>Bacillota</taxon>
        <taxon>Bacilli</taxon>
        <taxon>Bacillales</taxon>
        <taxon>Paenibacillaceae</taxon>
        <taxon>Paenibacillus</taxon>
    </lineage>
</organism>
<feature type="domain" description="HTH cro/C1-type" evidence="1">
    <location>
        <begin position="10"/>
        <end position="66"/>
    </location>
</feature>
<dbReference type="Proteomes" id="UP000005876">
    <property type="component" value="Chromosome"/>
</dbReference>
<evidence type="ECO:0000313" key="2">
    <source>
        <dbReference type="EMBL" id="AET61033.1"/>
    </source>
</evidence>
<dbReference type="Gene3D" id="1.10.260.40">
    <property type="entry name" value="lambda repressor-like DNA-binding domains"/>
    <property type="match status" value="1"/>
</dbReference>
<protein>
    <recommendedName>
        <fullName evidence="1">HTH cro/C1-type domain-containing protein</fullName>
    </recommendedName>
</protein>
<reference key="2">
    <citation type="submission" date="2011-11" db="EMBL/GenBank/DDBJ databases">
        <authorList>
            <person name="Shin S.H."/>
            <person name="Kim S."/>
            <person name="Kim J.Y."/>
        </authorList>
    </citation>
    <scope>NUCLEOTIDE SEQUENCE</scope>
    <source>
        <strain>HPL-003</strain>
    </source>
</reference>
<dbReference type="RefSeq" id="WP_014281730.1">
    <property type="nucleotide sequence ID" value="NC_016641.1"/>
</dbReference>
<accession>G7VPN5</accession>
<dbReference type="CDD" id="cd00093">
    <property type="entry name" value="HTH_XRE"/>
    <property type="match status" value="1"/>
</dbReference>
<dbReference type="InterPro" id="IPR001387">
    <property type="entry name" value="Cro/C1-type_HTH"/>
</dbReference>
<dbReference type="GO" id="GO:0003677">
    <property type="term" value="F:DNA binding"/>
    <property type="evidence" value="ECO:0007669"/>
    <property type="project" value="InterPro"/>
</dbReference>
<dbReference type="HOGENOM" id="CLU_2827159_0_0_9"/>
<evidence type="ECO:0000259" key="1">
    <source>
        <dbReference type="PROSITE" id="PS50943"/>
    </source>
</evidence>
<reference evidence="3" key="1">
    <citation type="submission" date="2011-11" db="EMBL/GenBank/DDBJ databases">
        <title>Complete sequence of Paenibacillus terrae HPL-003.</title>
        <authorList>
            <person name="Shin S.H."/>
            <person name="Kim S."/>
            <person name="Kim J.Y."/>
        </authorList>
    </citation>
    <scope>NUCLEOTIDE SEQUENCE [LARGE SCALE GENOMIC DNA]</scope>
    <source>
        <strain evidence="3">HPL-003</strain>
    </source>
</reference>
<gene>
    <name evidence="2" type="ordered locus">HPL003_21515</name>
</gene>
<dbReference type="InterPro" id="IPR010982">
    <property type="entry name" value="Lambda_DNA-bd_dom_sf"/>
</dbReference>
<dbReference type="PROSITE" id="PS50943">
    <property type="entry name" value="HTH_CROC1"/>
    <property type="match status" value="1"/>
</dbReference>
<dbReference type="EMBL" id="CP003107">
    <property type="protein sequence ID" value="AET61033.1"/>
    <property type="molecule type" value="Genomic_DNA"/>
</dbReference>
<sequence length="66" mass="7652">MQENTLGAKIKKARRYHGLTKRELSARMKVDAKTIHNWGLGKTSPSTKYLDRVQSFIEILKEYDTV</sequence>
<name>G7VPN5_PAETH</name>